<name>M4VAE7_9BACT</name>
<evidence type="ECO:0000313" key="2">
    <source>
        <dbReference type="EMBL" id="AGH96382.1"/>
    </source>
</evidence>
<reference evidence="2 3" key="1">
    <citation type="journal article" date="2013" name="ISME J.">
        <title>By their genes ye shall know them: genomic signatures of predatory bacteria.</title>
        <authorList>
            <person name="Pasternak Z."/>
            <person name="Pietrokovski S."/>
            <person name="Rotem O."/>
            <person name="Gophna U."/>
            <person name="Lurie-Weinberger M.N."/>
            <person name="Jurkevitch E."/>
        </authorList>
    </citation>
    <scope>NUCLEOTIDE SEQUENCE [LARGE SCALE GENOMIC DNA]</scope>
    <source>
        <strain evidence="2 3">JSS</strain>
    </source>
</reference>
<proteinExistence type="predicted"/>
<sequence>MKKLAVFALLLSPFGLAQANCLGEAQIIAKVSEVTNYSITTCKVAIDSSSIKHYSSSMTCPLDIDEVLANGISVGYINGHDCPVGRGDSISGIVVKDARGNLYLE</sequence>
<dbReference type="EMBL" id="CP003537">
    <property type="protein sequence ID" value="AGH96382.1"/>
    <property type="molecule type" value="Genomic_DNA"/>
</dbReference>
<dbReference type="Proteomes" id="UP000012040">
    <property type="component" value="Chromosome"/>
</dbReference>
<keyword evidence="1" id="KW-0732">Signal</keyword>
<feature type="chain" id="PRO_5004060533" evidence="1">
    <location>
        <begin position="20"/>
        <end position="105"/>
    </location>
</feature>
<dbReference type="PATRIC" id="fig|1184267.3.peg.2193"/>
<dbReference type="KEGG" id="bex:A11Q_2166"/>
<dbReference type="STRING" id="1184267.A11Q_2166"/>
<evidence type="ECO:0000256" key="1">
    <source>
        <dbReference type="SAM" id="SignalP"/>
    </source>
</evidence>
<accession>M4VAE7</accession>
<feature type="signal peptide" evidence="1">
    <location>
        <begin position="1"/>
        <end position="19"/>
    </location>
</feature>
<gene>
    <name evidence="2" type="ORF">A11Q_2166</name>
</gene>
<keyword evidence="3" id="KW-1185">Reference proteome</keyword>
<evidence type="ECO:0000313" key="3">
    <source>
        <dbReference type="Proteomes" id="UP000012040"/>
    </source>
</evidence>
<dbReference type="HOGENOM" id="CLU_2231270_0_0_7"/>
<dbReference type="RefSeq" id="WP_015470872.1">
    <property type="nucleotide sequence ID" value="NC_020813.1"/>
</dbReference>
<dbReference type="AlphaFoldDB" id="M4VAE7"/>
<organism evidence="2 3">
    <name type="scientific">Pseudobdellovibrio exovorus JSS</name>
    <dbReference type="NCBI Taxonomy" id="1184267"/>
    <lineage>
        <taxon>Bacteria</taxon>
        <taxon>Pseudomonadati</taxon>
        <taxon>Bdellovibrionota</taxon>
        <taxon>Bdellovibrionia</taxon>
        <taxon>Bdellovibrionales</taxon>
        <taxon>Pseudobdellovibrionaceae</taxon>
        <taxon>Pseudobdellovibrio</taxon>
    </lineage>
</organism>
<protein>
    <submittedName>
        <fullName evidence="2">Uncharacterized protein</fullName>
    </submittedName>
</protein>